<gene>
    <name evidence="8" type="ORF">SAMN04487860_12430</name>
</gene>
<evidence type="ECO:0000256" key="6">
    <source>
        <dbReference type="ARBA" id="ARBA00023014"/>
    </source>
</evidence>
<dbReference type="GO" id="GO:0051539">
    <property type="term" value="F:4 iron, 4 sulfur cluster binding"/>
    <property type="evidence" value="ECO:0007669"/>
    <property type="project" value="UniProtKB-KW"/>
</dbReference>
<dbReference type="PANTHER" id="PTHR43787">
    <property type="entry name" value="FEMO COFACTOR BIOSYNTHESIS PROTEIN NIFB-RELATED"/>
    <property type="match status" value="1"/>
</dbReference>
<evidence type="ECO:0000313" key="8">
    <source>
        <dbReference type="EMBL" id="SHM92132.1"/>
    </source>
</evidence>
<comment type="cofactor">
    <cofactor evidence="1">
        <name>[4Fe-4S] cluster</name>
        <dbReference type="ChEBI" id="CHEBI:49883"/>
    </cofactor>
</comment>
<evidence type="ECO:0000256" key="1">
    <source>
        <dbReference type="ARBA" id="ARBA00001966"/>
    </source>
</evidence>
<evidence type="ECO:0000259" key="7">
    <source>
        <dbReference type="Pfam" id="PF04055"/>
    </source>
</evidence>
<dbReference type="AlphaFoldDB" id="A0A1M7MMJ6"/>
<evidence type="ECO:0000256" key="4">
    <source>
        <dbReference type="ARBA" id="ARBA00022723"/>
    </source>
</evidence>
<sequence length="251" mass="27888">MNEYLKNLDRIEFVVTMNCTGRCKHCSEGEHISASPHIDSDTAVKTVKAVCGLYDIKSLMTFGGEPLLYPETVAAIHRTAFELGIPQCDIITNGYFSKNKDKIKDTALLLRDSRAETVLLSVDAFHQETIPLEPVEFFAHCLRENGIYVEISPAWLVGRNADNPYNAITSELIGKFAAKGFNIGNGNVIFPEGNALKYFGEYFREGEAVSNPYEESPYDLHSLCIGCDGSALNGNIYEKDILQLIEEYSPV</sequence>
<dbReference type="Proteomes" id="UP000184394">
    <property type="component" value="Unassembled WGS sequence"/>
</dbReference>
<keyword evidence="5" id="KW-0408">Iron</keyword>
<keyword evidence="2" id="KW-0004">4Fe-4S</keyword>
<reference evidence="8 9" key="1">
    <citation type="submission" date="2016-11" db="EMBL/GenBank/DDBJ databases">
        <authorList>
            <person name="Jaros S."/>
            <person name="Januszkiewicz K."/>
            <person name="Wedrychowicz H."/>
        </authorList>
    </citation>
    <scope>NUCLEOTIDE SEQUENCE [LARGE SCALE GENOMIC DNA]</scope>
    <source>
        <strain evidence="8 9">Y1</strain>
    </source>
</reference>
<name>A0A1M7MMJ6_RUMFL</name>
<dbReference type="GO" id="GO:0003824">
    <property type="term" value="F:catalytic activity"/>
    <property type="evidence" value="ECO:0007669"/>
    <property type="project" value="InterPro"/>
</dbReference>
<dbReference type="Pfam" id="PF04055">
    <property type="entry name" value="Radical_SAM"/>
    <property type="match status" value="1"/>
</dbReference>
<feature type="domain" description="Radical SAM core" evidence="7">
    <location>
        <begin position="14"/>
        <end position="128"/>
    </location>
</feature>
<accession>A0A1M7MMJ6</accession>
<evidence type="ECO:0000256" key="2">
    <source>
        <dbReference type="ARBA" id="ARBA00022485"/>
    </source>
</evidence>
<protein>
    <submittedName>
        <fullName evidence="8">Radical SAM superfamily protein</fullName>
    </submittedName>
</protein>
<dbReference type="SUPFAM" id="SSF102114">
    <property type="entry name" value="Radical SAM enzymes"/>
    <property type="match status" value="1"/>
</dbReference>
<dbReference type="InterPro" id="IPR007197">
    <property type="entry name" value="rSAM"/>
</dbReference>
<dbReference type="InterPro" id="IPR058240">
    <property type="entry name" value="rSAM_sf"/>
</dbReference>
<organism evidence="8 9">
    <name type="scientific">Ruminococcus flavefaciens</name>
    <dbReference type="NCBI Taxonomy" id="1265"/>
    <lineage>
        <taxon>Bacteria</taxon>
        <taxon>Bacillati</taxon>
        <taxon>Bacillota</taxon>
        <taxon>Clostridia</taxon>
        <taxon>Eubacteriales</taxon>
        <taxon>Oscillospiraceae</taxon>
        <taxon>Ruminococcus</taxon>
    </lineage>
</organism>
<dbReference type="InterPro" id="IPR013785">
    <property type="entry name" value="Aldolase_TIM"/>
</dbReference>
<evidence type="ECO:0000256" key="5">
    <source>
        <dbReference type="ARBA" id="ARBA00023004"/>
    </source>
</evidence>
<dbReference type="OrthoDB" id="118633at2"/>
<proteinExistence type="predicted"/>
<evidence type="ECO:0000313" key="9">
    <source>
        <dbReference type="Proteomes" id="UP000184394"/>
    </source>
</evidence>
<keyword evidence="3" id="KW-0949">S-adenosyl-L-methionine</keyword>
<keyword evidence="6" id="KW-0411">Iron-sulfur</keyword>
<dbReference type="EMBL" id="FRCT01000024">
    <property type="protein sequence ID" value="SHM92132.1"/>
    <property type="molecule type" value="Genomic_DNA"/>
</dbReference>
<dbReference type="RefSeq" id="WP_072952509.1">
    <property type="nucleotide sequence ID" value="NZ_FRCT01000024.1"/>
</dbReference>
<dbReference type="Gene3D" id="3.20.20.70">
    <property type="entry name" value="Aldolase class I"/>
    <property type="match status" value="1"/>
</dbReference>
<dbReference type="SFLD" id="SFLDS00029">
    <property type="entry name" value="Radical_SAM"/>
    <property type="match status" value="1"/>
</dbReference>
<evidence type="ECO:0000256" key="3">
    <source>
        <dbReference type="ARBA" id="ARBA00022691"/>
    </source>
</evidence>
<keyword evidence="4" id="KW-0479">Metal-binding</keyword>
<dbReference type="GO" id="GO:0046872">
    <property type="term" value="F:metal ion binding"/>
    <property type="evidence" value="ECO:0007669"/>
    <property type="project" value="UniProtKB-KW"/>
</dbReference>
<dbReference type="CDD" id="cd01335">
    <property type="entry name" value="Radical_SAM"/>
    <property type="match status" value="1"/>
</dbReference>